<evidence type="ECO:0000256" key="2">
    <source>
        <dbReference type="ARBA" id="ARBA00022898"/>
    </source>
</evidence>
<dbReference type="InterPro" id="IPR000277">
    <property type="entry name" value="Cys/Met-Metab_PyrdxlP-dep_enz"/>
</dbReference>
<dbReference type="SUPFAM" id="SSF53383">
    <property type="entry name" value="PLP-dependent transferases"/>
    <property type="match status" value="1"/>
</dbReference>
<protein>
    <submittedName>
        <fullName evidence="4">PLP-dependent transferase</fullName>
    </submittedName>
</protein>
<dbReference type="RefSeq" id="WP_379020774.1">
    <property type="nucleotide sequence ID" value="NZ_JBHUGY010000027.1"/>
</dbReference>
<sequence length="59" mass="6592">MRGSVTLPLRLRQQFLTAELVAQSLAADKRVAYVTYPGLESHDQHQVAKKQSPARAMAR</sequence>
<dbReference type="EMBL" id="JBHUGY010000027">
    <property type="protein sequence ID" value="MFD2054873.1"/>
    <property type="molecule type" value="Genomic_DNA"/>
</dbReference>
<keyword evidence="2 3" id="KW-0663">Pyridoxal phosphate</keyword>
<evidence type="ECO:0000256" key="3">
    <source>
        <dbReference type="RuleBase" id="RU362118"/>
    </source>
</evidence>
<comment type="cofactor">
    <cofactor evidence="1 3">
        <name>pyridoxal 5'-phosphate</name>
        <dbReference type="ChEBI" id="CHEBI:597326"/>
    </cofactor>
</comment>
<gene>
    <name evidence="4" type="ORF">ACFSQT_17875</name>
</gene>
<dbReference type="InterPro" id="IPR015422">
    <property type="entry name" value="PyrdxlP-dep_Trfase_small"/>
</dbReference>
<dbReference type="Pfam" id="PF01053">
    <property type="entry name" value="Cys_Met_Meta_PP"/>
    <property type="match status" value="1"/>
</dbReference>
<dbReference type="Gene3D" id="3.90.1150.10">
    <property type="entry name" value="Aspartate Aminotransferase, domain 1"/>
    <property type="match status" value="1"/>
</dbReference>
<organism evidence="4 5">
    <name type="scientific">Mesorhizobium calcicola</name>
    <dbReference type="NCBI Taxonomy" id="1300310"/>
    <lineage>
        <taxon>Bacteria</taxon>
        <taxon>Pseudomonadati</taxon>
        <taxon>Pseudomonadota</taxon>
        <taxon>Alphaproteobacteria</taxon>
        <taxon>Hyphomicrobiales</taxon>
        <taxon>Phyllobacteriaceae</taxon>
        <taxon>Mesorhizobium</taxon>
    </lineage>
</organism>
<comment type="similarity">
    <text evidence="3">Belongs to the trans-sulfuration enzymes family.</text>
</comment>
<keyword evidence="5" id="KW-1185">Reference proteome</keyword>
<dbReference type="GO" id="GO:0016740">
    <property type="term" value="F:transferase activity"/>
    <property type="evidence" value="ECO:0007669"/>
    <property type="project" value="UniProtKB-KW"/>
</dbReference>
<name>A0ABW4WG56_9HYPH</name>
<reference evidence="5" key="1">
    <citation type="journal article" date="2019" name="Int. J. Syst. Evol. Microbiol.">
        <title>The Global Catalogue of Microorganisms (GCM) 10K type strain sequencing project: providing services to taxonomists for standard genome sequencing and annotation.</title>
        <authorList>
            <consortium name="The Broad Institute Genomics Platform"/>
            <consortium name="The Broad Institute Genome Sequencing Center for Infectious Disease"/>
            <person name="Wu L."/>
            <person name="Ma J."/>
        </authorList>
    </citation>
    <scope>NUCLEOTIDE SEQUENCE [LARGE SCALE GENOMIC DNA]</scope>
    <source>
        <strain evidence="5">CGMCC 1.16226</strain>
    </source>
</reference>
<evidence type="ECO:0000313" key="5">
    <source>
        <dbReference type="Proteomes" id="UP001597349"/>
    </source>
</evidence>
<comment type="caution">
    <text evidence="4">The sequence shown here is derived from an EMBL/GenBank/DDBJ whole genome shotgun (WGS) entry which is preliminary data.</text>
</comment>
<proteinExistence type="inferred from homology"/>
<keyword evidence="4" id="KW-0808">Transferase</keyword>
<evidence type="ECO:0000256" key="1">
    <source>
        <dbReference type="ARBA" id="ARBA00001933"/>
    </source>
</evidence>
<accession>A0ABW4WG56</accession>
<evidence type="ECO:0000313" key="4">
    <source>
        <dbReference type="EMBL" id="MFD2054873.1"/>
    </source>
</evidence>
<dbReference type="Proteomes" id="UP001597349">
    <property type="component" value="Unassembled WGS sequence"/>
</dbReference>
<dbReference type="InterPro" id="IPR015424">
    <property type="entry name" value="PyrdxlP-dep_Trfase"/>
</dbReference>